<evidence type="ECO:0000313" key="2">
    <source>
        <dbReference type="EMBL" id="CAB4165739.1"/>
    </source>
</evidence>
<evidence type="ECO:0000313" key="1">
    <source>
        <dbReference type="EMBL" id="CAB4164021.1"/>
    </source>
</evidence>
<evidence type="ECO:0000313" key="3">
    <source>
        <dbReference type="EMBL" id="CAB4187031.1"/>
    </source>
</evidence>
<dbReference type="EMBL" id="LR797502">
    <property type="protein sequence ID" value="CAB4221173.1"/>
    <property type="molecule type" value="Genomic_DNA"/>
</dbReference>
<organism evidence="3">
    <name type="scientific">uncultured Caudovirales phage</name>
    <dbReference type="NCBI Taxonomy" id="2100421"/>
    <lineage>
        <taxon>Viruses</taxon>
        <taxon>Duplodnaviria</taxon>
        <taxon>Heunggongvirae</taxon>
        <taxon>Uroviricota</taxon>
        <taxon>Caudoviricetes</taxon>
        <taxon>Peduoviridae</taxon>
        <taxon>Maltschvirus</taxon>
        <taxon>Maltschvirus maltsch</taxon>
    </lineage>
</organism>
<gene>
    <name evidence="3" type="ORF">UFOVP1146_377</name>
    <name evidence="4" type="ORF">UFOVP1638_188</name>
    <name evidence="1" type="ORF">UFOVP812_290</name>
    <name evidence="2" type="ORF">UFOVP818_275</name>
</gene>
<dbReference type="EMBL" id="LR797099">
    <property type="protein sequence ID" value="CAB4187031.1"/>
    <property type="molecule type" value="Genomic_DNA"/>
</dbReference>
<sequence length="367" mass="42594">MFLGGGMESNVRIVLRNPLNHADQLDYVIQSFDHKLGQDWISALKKLLQSAKPLEKNYCFLGFPQTARTVEYLCNEITQHIATVNNGIDGYYIDLTITPDTVLATDWAENGPNHILFNELHNHFEILQGTVSDISNWYKHADYDVKYAIRQLNNICHELESLILSRRKAVTSPNWVRPSQITTWITADRYTLTDEHRQLFTSNGYDRVLGGVYMHWTQIGKTLFEVFRDEHAPVLTNTVCDAITHLKYYSGEFDVEWGNDIVYNSVCPWHDEEQDQFRNWLQNNGQDINDVSLSLGYLPIGQVQLQQSFGTTDFQAIWNMLSAHLDIYKIEVNGINQTFDYCWNDSDYKQQQIAKLKPGYDYQRRMG</sequence>
<protein>
    <submittedName>
        <fullName evidence="3">Uncharacterized protein</fullName>
    </submittedName>
</protein>
<dbReference type="EMBL" id="LR796758">
    <property type="protein sequence ID" value="CAB4164021.1"/>
    <property type="molecule type" value="Genomic_DNA"/>
</dbReference>
<reference evidence="3" key="1">
    <citation type="submission" date="2020-05" db="EMBL/GenBank/DDBJ databases">
        <authorList>
            <person name="Chiriac C."/>
            <person name="Salcher M."/>
            <person name="Ghai R."/>
            <person name="Kavagutti S V."/>
        </authorList>
    </citation>
    <scope>NUCLEOTIDE SEQUENCE</scope>
</reference>
<accession>A0A6J5R0B5</accession>
<dbReference type="EMBL" id="LR796776">
    <property type="protein sequence ID" value="CAB4165739.1"/>
    <property type="molecule type" value="Genomic_DNA"/>
</dbReference>
<evidence type="ECO:0000313" key="4">
    <source>
        <dbReference type="EMBL" id="CAB4221173.1"/>
    </source>
</evidence>
<proteinExistence type="predicted"/>
<name>A0A6J5R0B5_9CAUD</name>